<reference evidence="5 6" key="1">
    <citation type="submission" date="2020-04" db="EMBL/GenBank/DDBJ databases">
        <title>Description of novel Gluconacetobacter.</title>
        <authorList>
            <person name="Sombolestani A."/>
        </authorList>
    </citation>
    <scope>NUCLEOTIDE SEQUENCE [LARGE SCALE GENOMIC DNA]</scope>
    <source>
        <strain evidence="5 6">LMG 7603</strain>
    </source>
</reference>
<evidence type="ECO:0000313" key="6">
    <source>
        <dbReference type="Proteomes" id="UP000550787"/>
    </source>
</evidence>
<dbReference type="SUPFAM" id="SSF46785">
    <property type="entry name" value="Winged helix' DNA-binding domain"/>
    <property type="match status" value="1"/>
</dbReference>
<dbReference type="CDD" id="cd05466">
    <property type="entry name" value="PBP2_LTTR_substrate"/>
    <property type="match status" value="1"/>
</dbReference>
<dbReference type="InterPro" id="IPR005119">
    <property type="entry name" value="LysR_subst-bd"/>
</dbReference>
<dbReference type="SUPFAM" id="SSF53850">
    <property type="entry name" value="Periplasmic binding protein-like II"/>
    <property type="match status" value="1"/>
</dbReference>
<dbReference type="Proteomes" id="UP000550787">
    <property type="component" value="Unassembled WGS sequence"/>
</dbReference>
<comment type="similarity">
    <text evidence="1">Belongs to the LysR transcriptional regulatory family.</text>
</comment>
<dbReference type="InterPro" id="IPR000847">
    <property type="entry name" value="LysR_HTH_N"/>
</dbReference>
<protein>
    <submittedName>
        <fullName evidence="5">LysR family transcriptional regulator</fullName>
    </submittedName>
</protein>
<evidence type="ECO:0000256" key="1">
    <source>
        <dbReference type="ARBA" id="ARBA00009437"/>
    </source>
</evidence>
<evidence type="ECO:0000313" key="5">
    <source>
        <dbReference type="EMBL" id="MBB2157638.1"/>
    </source>
</evidence>
<dbReference type="InterPro" id="IPR036388">
    <property type="entry name" value="WH-like_DNA-bd_sf"/>
</dbReference>
<dbReference type="RefSeq" id="WP_144880217.1">
    <property type="nucleotide sequence ID" value="NZ_JABEQG010000037.1"/>
</dbReference>
<dbReference type="PANTHER" id="PTHR30126:SF77">
    <property type="entry name" value="TRANSCRIPTIONAL REGULATORY PROTEIN"/>
    <property type="match status" value="1"/>
</dbReference>
<keyword evidence="3" id="KW-0238">DNA-binding</keyword>
<dbReference type="Pfam" id="PF00126">
    <property type="entry name" value="HTH_1"/>
    <property type="match status" value="1"/>
</dbReference>
<dbReference type="PRINTS" id="PR00039">
    <property type="entry name" value="HTHLYSR"/>
</dbReference>
<dbReference type="GO" id="GO:0003700">
    <property type="term" value="F:DNA-binding transcription factor activity"/>
    <property type="evidence" value="ECO:0007669"/>
    <property type="project" value="InterPro"/>
</dbReference>
<organism evidence="5 6">
    <name type="scientific">Gluconacetobacter diazotrophicus</name>
    <name type="common">Acetobacter diazotrophicus</name>
    <dbReference type="NCBI Taxonomy" id="33996"/>
    <lineage>
        <taxon>Bacteria</taxon>
        <taxon>Pseudomonadati</taxon>
        <taxon>Pseudomonadota</taxon>
        <taxon>Alphaproteobacteria</taxon>
        <taxon>Acetobacterales</taxon>
        <taxon>Acetobacteraceae</taxon>
        <taxon>Gluconacetobacter</taxon>
    </lineage>
</organism>
<sequence length="296" mass="32066">MDLKSLEAVLWIDRLGGFKAAAEALRMTQPAISIRVSQLEAMLETRIFHRSGKRVVPTPVGVTLIHYAERILQLRDEALLTIKGHNEENGILRLGTVETTAHTWLAQLLCRIDEKYPNITVDLDIGISDDIQRKVAKGMLDVGLFMGPVNSPMMIETPVCSFEVALLAHRTVVGQRGGRTDLGSLPALPIMTFSRNTVPHSMLHRLLGREGGSHHRVHAMSSVPTIVSMLLSGAGLALLPPDVVREHLDSGALCRLDVGQALPPLNCVAGRLMKHSSGLVEDVVAMARNVAQSAGA</sequence>
<dbReference type="InterPro" id="IPR036390">
    <property type="entry name" value="WH_DNA-bd_sf"/>
</dbReference>
<dbReference type="Gene3D" id="1.10.10.10">
    <property type="entry name" value="Winged helix-like DNA-binding domain superfamily/Winged helix DNA-binding domain"/>
    <property type="match status" value="1"/>
</dbReference>
<evidence type="ECO:0000256" key="2">
    <source>
        <dbReference type="ARBA" id="ARBA00023015"/>
    </source>
</evidence>
<gene>
    <name evidence="5" type="ORF">HLH33_15180</name>
</gene>
<dbReference type="PROSITE" id="PS50931">
    <property type="entry name" value="HTH_LYSR"/>
    <property type="match status" value="1"/>
</dbReference>
<dbReference type="AlphaFoldDB" id="A0A7W4I7C6"/>
<accession>A0A7W4I7C6</accession>
<dbReference type="Pfam" id="PF03466">
    <property type="entry name" value="LysR_substrate"/>
    <property type="match status" value="1"/>
</dbReference>
<evidence type="ECO:0000256" key="4">
    <source>
        <dbReference type="ARBA" id="ARBA00023163"/>
    </source>
</evidence>
<comment type="caution">
    <text evidence="5">The sequence shown here is derived from an EMBL/GenBank/DDBJ whole genome shotgun (WGS) entry which is preliminary data.</text>
</comment>
<dbReference type="Gene3D" id="3.40.190.10">
    <property type="entry name" value="Periplasmic binding protein-like II"/>
    <property type="match status" value="2"/>
</dbReference>
<dbReference type="PANTHER" id="PTHR30126">
    <property type="entry name" value="HTH-TYPE TRANSCRIPTIONAL REGULATOR"/>
    <property type="match status" value="1"/>
</dbReference>
<name>A0A7W4I7C6_GLUDI</name>
<keyword evidence="4" id="KW-0804">Transcription</keyword>
<proteinExistence type="inferred from homology"/>
<evidence type="ECO:0000256" key="3">
    <source>
        <dbReference type="ARBA" id="ARBA00023125"/>
    </source>
</evidence>
<dbReference type="GO" id="GO:0000976">
    <property type="term" value="F:transcription cis-regulatory region binding"/>
    <property type="evidence" value="ECO:0007669"/>
    <property type="project" value="TreeGrafter"/>
</dbReference>
<keyword evidence="2" id="KW-0805">Transcription regulation</keyword>
<dbReference type="EMBL" id="JABEQG010000037">
    <property type="protein sequence ID" value="MBB2157638.1"/>
    <property type="molecule type" value="Genomic_DNA"/>
</dbReference>